<dbReference type="EMBL" id="JACHHW010000002">
    <property type="protein sequence ID" value="MBB5186364.1"/>
    <property type="molecule type" value="Genomic_DNA"/>
</dbReference>
<dbReference type="AlphaFoldDB" id="A0A840R1C3"/>
<organism evidence="1 2">
    <name type="scientific">Zhongshania antarctica</name>
    <dbReference type="NCBI Taxonomy" id="641702"/>
    <lineage>
        <taxon>Bacteria</taxon>
        <taxon>Pseudomonadati</taxon>
        <taxon>Pseudomonadota</taxon>
        <taxon>Gammaproteobacteria</taxon>
        <taxon>Cellvibrionales</taxon>
        <taxon>Spongiibacteraceae</taxon>
        <taxon>Zhongshania</taxon>
    </lineage>
</organism>
<reference evidence="1 2" key="1">
    <citation type="submission" date="2020-08" db="EMBL/GenBank/DDBJ databases">
        <title>Genomic Encyclopedia of Type Strains, Phase IV (KMG-IV): sequencing the most valuable type-strain genomes for metagenomic binning, comparative biology and taxonomic classification.</title>
        <authorList>
            <person name="Goeker M."/>
        </authorList>
    </citation>
    <scope>NUCLEOTIDE SEQUENCE [LARGE SCALE GENOMIC DNA]</scope>
    <source>
        <strain evidence="1 2">DSM 25701</strain>
    </source>
</reference>
<gene>
    <name evidence="1" type="ORF">HNQ57_000625</name>
</gene>
<name>A0A840R1C3_9GAMM</name>
<dbReference type="Proteomes" id="UP000536640">
    <property type="component" value="Unassembled WGS sequence"/>
</dbReference>
<evidence type="ECO:0000313" key="1">
    <source>
        <dbReference type="EMBL" id="MBB5186364.1"/>
    </source>
</evidence>
<evidence type="ECO:0000313" key="2">
    <source>
        <dbReference type="Proteomes" id="UP000536640"/>
    </source>
</evidence>
<sequence>MEPVQCLYPSRHLYDTSLRWYQLWLCGLSADMQHNGRQYFDVKLAVDTANEIDFDLILLAIHMPVTGGLSAAKAIRENLQMRPR</sequence>
<proteinExistence type="predicted"/>
<dbReference type="RefSeq" id="WP_184461171.1">
    <property type="nucleotide sequence ID" value="NZ_JACHHW010000002.1"/>
</dbReference>
<dbReference type="SUPFAM" id="SSF52172">
    <property type="entry name" value="CheY-like"/>
    <property type="match status" value="1"/>
</dbReference>
<accession>A0A840R1C3</accession>
<comment type="caution">
    <text evidence="1">The sequence shown here is derived from an EMBL/GenBank/DDBJ whole genome shotgun (WGS) entry which is preliminary data.</text>
</comment>
<keyword evidence="2" id="KW-1185">Reference proteome</keyword>
<dbReference type="InterPro" id="IPR011006">
    <property type="entry name" value="CheY-like_superfamily"/>
</dbReference>
<protein>
    <submittedName>
        <fullName evidence="1">CheY-like chemotaxis protein</fullName>
    </submittedName>
</protein>
<dbReference type="Gene3D" id="3.40.50.2300">
    <property type="match status" value="1"/>
</dbReference>